<dbReference type="EMBL" id="VHIV01000008">
    <property type="protein sequence ID" value="TPV39562.1"/>
    <property type="molecule type" value="Genomic_DNA"/>
</dbReference>
<comment type="caution">
    <text evidence="1">The sequence shown here is derived from an EMBL/GenBank/DDBJ whole genome shotgun (WGS) entry which is preliminary data.</text>
</comment>
<proteinExistence type="predicted"/>
<dbReference type="Proteomes" id="UP000317636">
    <property type="component" value="Unassembled WGS sequence"/>
</dbReference>
<reference evidence="1" key="1">
    <citation type="submission" date="2019-06" db="EMBL/GenBank/DDBJ databases">
        <title>Draft genome sequence of Bacillus sp. strain MHSD28.</title>
        <authorList>
            <person name="Makuwa S.C."/>
            <person name="Serepa-Dlamini M.H."/>
        </authorList>
    </citation>
    <scope>NUCLEOTIDE SEQUENCE</scope>
    <source>
        <strain evidence="1">MHSD28</strain>
    </source>
</reference>
<sequence length="264" mass="29811">MKNKIFLSVLSFLMVISFLVLPSNTPEANSFNGQESLKIEGLESIRDVNGNQIISEEDFFEFADALEPKQNEALEVKYFYNNSDDNTSVLNLNVKKHEGVIQVNLINSVEKDKPISDEIANQTILEKNVYHAALAKGKGKPKPKPKPKPKGSKTVPTKTNGGSNKGDFINSHAYDRHKYDASRKSTKNRTQYGKNVDVKKLRESTMNEPDQAWSARDKGGPWRTFYRKEFNSNISTGDTPTVHHRVIINTEDSSKSTQFPLYLK</sequence>
<gene>
    <name evidence="1" type="ORF">FJ659_24610</name>
</gene>
<organism evidence="1 2">
    <name type="scientific">Bacillus dicomae</name>
    <dbReference type="NCBI Taxonomy" id="3088378"/>
    <lineage>
        <taxon>Bacteria</taxon>
        <taxon>Bacillati</taxon>
        <taxon>Bacillota</taxon>
        <taxon>Bacilli</taxon>
        <taxon>Bacillales</taxon>
        <taxon>Bacillaceae</taxon>
        <taxon>Bacillus</taxon>
        <taxon>Bacillus cereus group</taxon>
    </lineage>
</organism>
<evidence type="ECO:0000313" key="1">
    <source>
        <dbReference type="EMBL" id="TPV39562.1"/>
    </source>
</evidence>
<protein>
    <submittedName>
        <fullName evidence="1">Hook-associated protein 2</fullName>
    </submittedName>
</protein>
<keyword evidence="2" id="KW-1185">Reference proteome</keyword>
<evidence type="ECO:0000313" key="2">
    <source>
        <dbReference type="Proteomes" id="UP000317636"/>
    </source>
</evidence>
<name>A0AC61SZV5_9BACI</name>
<accession>A0AC61SZV5</accession>